<keyword evidence="6 7" id="KW-0012">Acyltransferase</keyword>
<evidence type="ECO:0000256" key="2">
    <source>
        <dbReference type="ARBA" id="ARBA00022475"/>
    </source>
</evidence>
<evidence type="ECO:0000313" key="8">
    <source>
        <dbReference type="Proteomes" id="UP000321635"/>
    </source>
</evidence>
<evidence type="ECO:0000256" key="5">
    <source>
        <dbReference type="ARBA" id="ARBA00023136"/>
    </source>
</evidence>
<dbReference type="GO" id="GO:0016746">
    <property type="term" value="F:acyltransferase activity"/>
    <property type="evidence" value="ECO:0007669"/>
    <property type="project" value="UniProtKB-KW"/>
</dbReference>
<keyword evidence="5" id="KW-0472">Membrane</keyword>
<dbReference type="GO" id="GO:0005886">
    <property type="term" value="C:plasma membrane"/>
    <property type="evidence" value="ECO:0007669"/>
    <property type="project" value="UniProtKB-SubCell"/>
</dbReference>
<dbReference type="CDD" id="cd07984">
    <property type="entry name" value="LPLAT_LABLAT-like"/>
    <property type="match status" value="1"/>
</dbReference>
<organism evidence="7 8">
    <name type="scientific">Acetobacter nitrogenifigens DSM 23921 = NBRC 105050</name>
    <dbReference type="NCBI Taxonomy" id="1120919"/>
    <lineage>
        <taxon>Bacteria</taxon>
        <taxon>Pseudomonadati</taxon>
        <taxon>Pseudomonadota</taxon>
        <taxon>Alphaproteobacteria</taxon>
        <taxon>Acetobacterales</taxon>
        <taxon>Acetobacteraceae</taxon>
        <taxon>Acetobacter</taxon>
    </lineage>
</organism>
<evidence type="ECO:0000313" key="7">
    <source>
        <dbReference type="EMBL" id="GEN59203.1"/>
    </source>
</evidence>
<keyword evidence="8" id="KW-1185">Reference proteome</keyword>
<dbReference type="OrthoDB" id="9801955at2"/>
<dbReference type="AlphaFoldDB" id="A0A511X8D4"/>
<sequence>MSSDIALPRSRRFRAYMTEMSFNGAVGLMRLIGPAHASYVGAKLAGFIGPFLSSTRTGMQNLAIAFPDMEDRERRQVVRGAWDNLGRVIGEFSHLRNFARTSSGPGWEIAGEEHIAAAWRNGQPPIFFSAHVGNWEMILPIAGALGLPVGGVYRAASNPIVERLVQGIRHEAGNGTSMFPKGSRGARSIVGHMASGGTVGLLVDQKMNDGIAVPFFGRDAWTAPALAQLAMRFQRDIVPIRVVRLGAARFQLICEPALTITKTGERAADELSIMKLVNAHVERWVAEEPHQWLWFHRRWPKHETTATSH</sequence>
<comment type="caution">
    <text evidence="7">The sequence shown here is derived from an EMBL/GenBank/DDBJ whole genome shotgun (WGS) entry which is preliminary data.</text>
</comment>
<reference evidence="7 8" key="1">
    <citation type="submission" date="2019-07" db="EMBL/GenBank/DDBJ databases">
        <title>Whole genome shotgun sequence of Acetobacter nitrogenifigens NBRC 105050.</title>
        <authorList>
            <person name="Hosoyama A."/>
            <person name="Uohara A."/>
            <person name="Ohji S."/>
            <person name="Ichikawa N."/>
        </authorList>
    </citation>
    <scope>NUCLEOTIDE SEQUENCE [LARGE SCALE GENOMIC DNA]</scope>
    <source>
        <strain evidence="7 8">NBRC 105050</strain>
    </source>
</reference>
<dbReference type="RefSeq" id="WP_026397828.1">
    <property type="nucleotide sequence ID" value="NZ_AUBI01000005.1"/>
</dbReference>
<evidence type="ECO:0000256" key="4">
    <source>
        <dbReference type="ARBA" id="ARBA00022679"/>
    </source>
</evidence>
<dbReference type="Proteomes" id="UP000321635">
    <property type="component" value="Unassembled WGS sequence"/>
</dbReference>
<gene>
    <name evidence="7" type="ORF">ANI02nite_10870</name>
</gene>
<dbReference type="PANTHER" id="PTHR30606:SF9">
    <property type="entry name" value="LIPID A BIOSYNTHESIS LAUROYLTRANSFERASE"/>
    <property type="match status" value="1"/>
</dbReference>
<accession>A0A511X8D4</accession>
<evidence type="ECO:0000256" key="1">
    <source>
        <dbReference type="ARBA" id="ARBA00004533"/>
    </source>
</evidence>
<dbReference type="STRING" id="1120919.GCA_000429165_01849"/>
<dbReference type="Pfam" id="PF03279">
    <property type="entry name" value="Lip_A_acyltrans"/>
    <property type="match status" value="1"/>
</dbReference>
<dbReference type="InterPro" id="IPR004960">
    <property type="entry name" value="LipA_acyltrans"/>
</dbReference>
<dbReference type="PANTHER" id="PTHR30606">
    <property type="entry name" value="LIPID A BIOSYNTHESIS LAUROYL ACYLTRANSFERASE"/>
    <property type="match status" value="1"/>
</dbReference>
<name>A0A511X8D4_9PROT</name>
<comment type="subcellular location">
    <subcellularLocation>
        <location evidence="1">Cell inner membrane</location>
    </subcellularLocation>
</comment>
<dbReference type="EMBL" id="BJYF01000005">
    <property type="protein sequence ID" value="GEN59203.1"/>
    <property type="molecule type" value="Genomic_DNA"/>
</dbReference>
<keyword evidence="3" id="KW-0997">Cell inner membrane</keyword>
<protein>
    <submittedName>
        <fullName evidence="7">Lipid A biosynthesis lauroyl acyltransferase</fullName>
    </submittedName>
</protein>
<evidence type="ECO:0000256" key="6">
    <source>
        <dbReference type="ARBA" id="ARBA00023315"/>
    </source>
</evidence>
<dbReference type="GO" id="GO:0009247">
    <property type="term" value="P:glycolipid biosynthetic process"/>
    <property type="evidence" value="ECO:0007669"/>
    <property type="project" value="UniProtKB-ARBA"/>
</dbReference>
<proteinExistence type="predicted"/>
<evidence type="ECO:0000256" key="3">
    <source>
        <dbReference type="ARBA" id="ARBA00022519"/>
    </source>
</evidence>
<keyword evidence="4 7" id="KW-0808">Transferase</keyword>
<keyword evidence="2" id="KW-1003">Cell membrane</keyword>